<organism evidence="4 5">
    <name type="scientific">Heracleum sosnowskyi</name>
    <dbReference type="NCBI Taxonomy" id="360622"/>
    <lineage>
        <taxon>Eukaryota</taxon>
        <taxon>Viridiplantae</taxon>
        <taxon>Streptophyta</taxon>
        <taxon>Embryophyta</taxon>
        <taxon>Tracheophyta</taxon>
        <taxon>Spermatophyta</taxon>
        <taxon>Magnoliopsida</taxon>
        <taxon>eudicotyledons</taxon>
        <taxon>Gunneridae</taxon>
        <taxon>Pentapetalae</taxon>
        <taxon>asterids</taxon>
        <taxon>campanulids</taxon>
        <taxon>Apiales</taxon>
        <taxon>Apiaceae</taxon>
        <taxon>Apioideae</taxon>
        <taxon>apioid superclade</taxon>
        <taxon>Tordylieae</taxon>
        <taxon>Tordyliinae</taxon>
        <taxon>Heracleum</taxon>
    </lineage>
</organism>
<reference evidence="4" key="1">
    <citation type="submission" date="2023-02" db="EMBL/GenBank/DDBJ databases">
        <title>Genome of toxic invasive species Heracleum sosnowskyi carries increased number of genes despite the absence of recent whole-genome duplications.</title>
        <authorList>
            <person name="Schelkunov M."/>
            <person name="Shtratnikova V."/>
            <person name="Makarenko M."/>
            <person name="Klepikova A."/>
            <person name="Omelchenko D."/>
            <person name="Novikova G."/>
            <person name="Obukhova E."/>
            <person name="Bogdanov V."/>
            <person name="Penin A."/>
            <person name="Logacheva M."/>
        </authorList>
    </citation>
    <scope>NUCLEOTIDE SEQUENCE</scope>
    <source>
        <strain evidence="4">Hsosn_3</strain>
        <tissue evidence="4">Leaf</tissue>
    </source>
</reference>
<dbReference type="InterPro" id="IPR019734">
    <property type="entry name" value="TPR_rpt"/>
</dbReference>
<comment type="caution">
    <text evidence="4">The sequence shown here is derived from an EMBL/GenBank/DDBJ whole genome shotgun (WGS) entry which is preliminary data.</text>
</comment>
<dbReference type="PANTHER" id="PTHR12601">
    <property type="entry name" value="EUKARYOTIC TRANSLATION INITIATION FACTOR 3 SUBUNIT EIF-3"/>
    <property type="match status" value="1"/>
</dbReference>
<dbReference type="Pfam" id="PF12807">
    <property type="entry name" value="eIF3_p135"/>
    <property type="match status" value="1"/>
</dbReference>
<dbReference type="InterPro" id="IPR011990">
    <property type="entry name" value="TPR-like_helical_dom_sf"/>
</dbReference>
<dbReference type="Proteomes" id="UP001237642">
    <property type="component" value="Unassembled WGS sequence"/>
</dbReference>
<accession>A0AAD8J3E8</accession>
<dbReference type="Gene3D" id="1.25.40.10">
    <property type="entry name" value="Tetratricopeptide repeat domain"/>
    <property type="match status" value="1"/>
</dbReference>
<dbReference type="PROSITE" id="PS50005">
    <property type="entry name" value="TPR"/>
    <property type="match status" value="1"/>
</dbReference>
<dbReference type="PANTHER" id="PTHR12601:SF39">
    <property type="entry name" value="PROTEIN REDUCED CHLOROPLAST COVERAGE 2"/>
    <property type="match status" value="1"/>
</dbReference>
<dbReference type="GO" id="GO:0005737">
    <property type="term" value="C:cytoplasm"/>
    <property type="evidence" value="ECO:0007669"/>
    <property type="project" value="TreeGrafter"/>
</dbReference>
<evidence type="ECO:0000256" key="1">
    <source>
        <dbReference type="PROSITE-ProRule" id="PRU00339"/>
    </source>
</evidence>
<evidence type="ECO:0000259" key="3">
    <source>
        <dbReference type="Pfam" id="PF12807"/>
    </source>
</evidence>
<reference evidence="4" key="2">
    <citation type="submission" date="2023-05" db="EMBL/GenBank/DDBJ databases">
        <authorList>
            <person name="Schelkunov M.I."/>
        </authorList>
    </citation>
    <scope>NUCLEOTIDE SEQUENCE</scope>
    <source>
        <strain evidence="4">Hsosn_3</strain>
        <tissue evidence="4">Leaf</tissue>
    </source>
</reference>
<evidence type="ECO:0000313" key="4">
    <source>
        <dbReference type="EMBL" id="KAK1397025.1"/>
    </source>
</evidence>
<sequence>MCDRLFNHLNTFPCLLRKLAKVEPAVKGLGKNRGLLKDIKKKLDEKNSKTGQGKKASLNNCLDLQKSSSNNQKESEKEDEEKENMWKKLLPEASYLRLKESETGLHLKSPDELIEMAHKYYAEIALPKLVADFGSLELSPVDGRTMTDFMHTRKYFWALMNIIINVELADKLPHVQSLCVHEMIVRAYKHILQAVVATVNNFPDLAAVVASCLNTLLGTPSGDSSDADNACIDTLKWKWVETFLMKRFGWQWKYDSCQDLRKFSVLRGLCQKVGLEIVPRDYDMDSVSPFKKLDIVSMVPVYKQVACSSADGRTLLESSKTSLDKGKLEDAVNYGTKALSKLVAVCGPYHRMTAGAYSLLAVVLYHTGDFNQATIYQQKALDINERELGLDHPDTMKSYGDLAVFYYRLQHTELALKYVYVYSVFLLLGFP</sequence>
<name>A0AAD8J3E8_9APIA</name>
<dbReference type="CDD" id="cd15466">
    <property type="entry name" value="CLU-central"/>
    <property type="match status" value="1"/>
</dbReference>
<dbReference type="InterPro" id="IPR033646">
    <property type="entry name" value="CLU-central"/>
</dbReference>
<feature type="repeat" description="TPR" evidence="1">
    <location>
        <begin position="354"/>
        <end position="387"/>
    </location>
</feature>
<dbReference type="InterPro" id="IPR027523">
    <property type="entry name" value="CLU_prot"/>
</dbReference>
<dbReference type="EMBL" id="JAUIZM010000002">
    <property type="protein sequence ID" value="KAK1397025.1"/>
    <property type="molecule type" value="Genomic_DNA"/>
</dbReference>
<keyword evidence="5" id="KW-1185">Reference proteome</keyword>
<dbReference type="Pfam" id="PF13424">
    <property type="entry name" value="TPR_12"/>
    <property type="match status" value="1"/>
</dbReference>
<dbReference type="SUPFAM" id="SSF48452">
    <property type="entry name" value="TPR-like"/>
    <property type="match status" value="1"/>
</dbReference>
<protein>
    <recommendedName>
        <fullName evidence="3">CLU central domain-containing protein</fullName>
    </recommendedName>
</protein>
<proteinExistence type="predicted"/>
<feature type="domain" description="CLU central" evidence="3">
    <location>
        <begin position="138"/>
        <end position="283"/>
    </location>
</feature>
<gene>
    <name evidence="4" type="ORF">POM88_006888</name>
</gene>
<dbReference type="AlphaFoldDB" id="A0AAD8J3E8"/>
<evidence type="ECO:0000256" key="2">
    <source>
        <dbReference type="SAM" id="MobiDB-lite"/>
    </source>
</evidence>
<keyword evidence="1" id="KW-0802">TPR repeat</keyword>
<dbReference type="FunFam" id="1.25.40.10:FF:000139">
    <property type="entry name" value="Tetratricopeptide repeat (TPR)-like superfamily protein"/>
    <property type="match status" value="1"/>
</dbReference>
<evidence type="ECO:0000313" key="5">
    <source>
        <dbReference type="Proteomes" id="UP001237642"/>
    </source>
</evidence>
<feature type="region of interest" description="Disordered" evidence="2">
    <location>
        <begin position="46"/>
        <end position="84"/>
    </location>
</feature>